<reference evidence="2 3" key="1">
    <citation type="submission" date="2016-10" db="EMBL/GenBank/DDBJ databases">
        <authorList>
            <person name="de Groot N.N."/>
        </authorList>
    </citation>
    <scope>NUCLEOTIDE SEQUENCE [LARGE SCALE GENOMIC DNA]</scope>
    <source>
        <strain evidence="2 3">MT12</strain>
    </source>
</reference>
<dbReference type="EMBL" id="FNTH01000001">
    <property type="protein sequence ID" value="SEC43237.1"/>
    <property type="molecule type" value="Genomic_DNA"/>
</dbReference>
<evidence type="ECO:0000313" key="3">
    <source>
        <dbReference type="Proteomes" id="UP000198992"/>
    </source>
</evidence>
<accession>A0A1H4SGY6</accession>
<sequence>MRIGVADTHGMAVRRGIPDGKCAGGNLFGGPIRNLASSTRTNPVRRLSETVNAQASALGSTKGAT</sequence>
<proteinExistence type="predicted"/>
<dbReference type="OrthoDB" id="8245020at2"/>
<name>A0A1H4SGY6_9BRAD</name>
<feature type="region of interest" description="Disordered" evidence="1">
    <location>
        <begin position="1"/>
        <end position="20"/>
    </location>
</feature>
<organism evidence="2 3">
    <name type="scientific">Bradyrhizobium erythrophlei</name>
    <dbReference type="NCBI Taxonomy" id="1437360"/>
    <lineage>
        <taxon>Bacteria</taxon>
        <taxon>Pseudomonadati</taxon>
        <taxon>Pseudomonadota</taxon>
        <taxon>Alphaproteobacteria</taxon>
        <taxon>Hyphomicrobiales</taxon>
        <taxon>Nitrobacteraceae</taxon>
        <taxon>Bradyrhizobium</taxon>
    </lineage>
</organism>
<protein>
    <submittedName>
        <fullName evidence="2">Uncharacterized protein</fullName>
    </submittedName>
</protein>
<evidence type="ECO:0000256" key="1">
    <source>
        <dbReference type="SAM" id="MobiDB-lite"/>
    </source>
</evidence>
<gene>
    <name evidence="2" type="ORF">SAMN05444164_1824</name>
</gene>
<dbReference type="Proteomes" id="UP000198992">
    <property type="component" value="Unassembled WGS sequence"/>
</dbReference>
<dbReference type="RefSeq" id="WP_143046631.1">
    <property type="nucleotide sequence ID" value="NZ_FNTH01000001.1"/>
</dbReference>
<dbReference type="AlphaFoldDB" id="A0A1H4SGY6"/>
<evidence type="ECO:0000313" key="2">
    <source>
        <dbReference type="EMBL" id="SEC43237.1"/>
    </source>
</evidence>